<gene>
    <name evidence="1" type="ORF">RDWZM_007190</name>
</gene>
<accession>A0A9Q0RMG8</accession>
<name>A0A9Q0RMG8_BLOTA</name>
<reference evidence="1" key="1">
    <citation type="submission" date="2022-12" db="EMBL/GenBank/DDBJ databases">
        <title>Genome assemblies of Blomia tropicalis.</title>
        <authorList>
            <person name="Cui Y."/>
        </authorList>
    </citation>
    <scope>NUCLEOTIDE SEQUENCE</scope>
    <source>
        <tissue evidence="1">Adult mites</tissue>
    </source>
</reference>
<evidence type="ECO:0000313" key="2">
    <source>
        <dbReference type="Proteomes" id="UP001142055"/>
    </source>
</evidence>
<sequence length="72" mass="8375">MNKDDDDDDDEDEDESHILSLGHHRMKSLVFLSLSLVSFKRLVHKTFTSSPLYTMTGWLTATLLMTRPSEYR</sequence>
<comment type="caution">
    <text evidence="1">The sequence shown here is derived from an EMBL/GenBank/DDBJ whole genome shotgun (WGS) entry which is preliminary data.</text>
</comment>
<evidence type="ECO:0000313" key="1">
    <source>
        <dbReference type="EMBL" id="KAJ6221378.1"/>
    </source>
</evidence>
<proteinExistence type="predicted"/>
<keyword evidence="2" id="KW-1185">Reference proteome</keyword>
<organism evidence="1 2">
    <name type="scientific">Blomia tropicalis</name>
    <name type="common">Mite</name>
    <dbReference type="NCBI Taxonomy" id="40697"/>
    <lineage>
        <taxon>Eukaryota</taxon>
        <taxon>Metazoa</taxon>
        <taxon>Ecdysozoa</taxon>
        <taxon>Arthropoda</taxon>
        <taxon>Chelicerata</taxon>
        <taxon>Arachnida</taxon>
        <taxon>Acari</taxon>
        <taxon>Acariformes</taxon>
        <taxon>Sarcoptiformes</taxon>
        <taxon>Astigmata</taxon>
        <taxon>Glycyphagoidea</taxon>
        <taxon>Echimyopodidae</taxon>
        <taxon>Blomia</taxon>
    </lineage>
</organism>
<protein>
    <submittedName>
        <fullName evidence="1">Uncharacterized protein</fullName>
    </submittedName>
</protein>
<dbReference type="Proteomes" id="UP001142055">
    <property type="component" value="Chromosome 2"/>
</dbReference>
<dbReference type="EMBL" id="JAPWDV010000002">
    <property type="protein sequence ID" value="KAJ6221378.1"/>
    <property type="molecule type" value="Genomic_DNA"/>
</dbReference>
<dbReference type="AlphaFoldDB" id="A0A9Q0RMG8"/>